<feature type="transmembrane region" description="Helical" evidence="2">
    <location>
        <begin position="6"/>
        <end position="26"/>
    </location>
</feature>
<dbReference type="Proteomes" id="UP000652477">
    <property type="component" value="Unassembled WGS sequence"/>
</dbReference>
<evidence type="ECO:0000313" key="3">
    <source>
        <dbReference type="EMBL" id="MBC5689791.1"/>
    </source>
</evidence>
<keyword evidence="2" id="KW-0812">Transmembrane</keyword>
<gene>
    <name evidence="3" type="ORF">H8S37_12780</name>
</gene>
<keyword evidence="1" id="KW-0175">Coiled coil</keyword>
<reference evidence="3" key="1">
    <citation type="submission" date="2020-08" db="EMBL/GenBank/DDBJ databases">
        <title>Genome public.</title>
        <authorList>
            <person name="Liu C."/>
            <person name="Sun Q."/>
        </authorList>
    </citation>
    <scope>NUCLEOTIDE SEQUENCE</scope>
    <source>
        <strain evidence="3">NSJ-55</strain>
    </source>
</reference>
<sequence>MPDTVIVAVVSLIGTLAGSFGGTQLIKYRIEQLEKKVEKHNQVIERTSILEEKMKVANHRIDDLENREE</sequence>
<protein>
    <submittedName>
        <fullName evidence="3">Uncharacterized protein</fullName>
    </submittedName>
</protein>
<proteinExistence type="predicted"/>
<comment type="caution">
    <text evidence="3">The sequence shown here is derived from an EMBL/GenBank/DDBJ whole genome shotgun (WGS) entry which is preliminary data.</text>
</comment>
<keyword evidence="2" id="KW-1133">Transmembrane helix</keyword>
<keyword evidence="2" id="KW-0472">Membrane</keyword>
<keyword evidence="4" id="KW-1185">Reference proteome</keyword>
<name>A0A923RQR5_9FIRM</name>
<dbReference type="AlphaFoldDB" id="A0A923RQR5"/>
<feature type="coiled-coil region" evidence="1">
    <location>
        <begin position="30"/>
        <end position="67"/>
    </location>
</feature>
<evidence type="ECO:0000256" key="1">
    <source>
        <dbReference type="SAM" id="Coils"/>
    </source>
</evidence>
<dbReference type="EMBL" id="JACOPF010000002">
    <property type="protein sequence ID" value="MBC5689791.1"/>
    <property type="molecule type" value="Genomic_DNA"/>
</dbReference>
<accession>A0A923RQR5</accession>
<organism evidence="3 4">
    <name type="scientific">Mediterraneibacter hominis</name>
    <dbReference type="NCBI Taxonomy" id="2763054"/>
    <lineage>
        <taxon>Bacteria</taxon>
        <taxon>Bacillati</taxon>
        <taxon>Bacillota</taxon>
        <taxon>Clostridia</taxon>
        <taxon>Lachnospirales</taxon>
        <taxon>Lachnospiraceae</taxon>
        <taxon>Mediterraneibacter</taxon>
    </lineage>
</organism>
<evidence type="ECO:0000256" key="2">
    <source>
        <dbReference type="SAM" id="Phobius"/>
    </source>
</evidence>
<evidence type="ECO:0000313" key="4">
    <source>
        <dbReference type="Proteomes" id="UP000652477"/>
    </source>
</evidence>
<dbReference type="RefSeq" id="WP_186876441.1">
    <property type="nucleotide sequence ID" value="NZ_JACOPF010000002.1"/>
</dbReference>